<dbReference type="InterPro" id="IPR001608">
    <property type="entry name" value="Ala_racemase_N"/>
</dbReference>
<dbReference type="GO" id="GO:0008721">
    <property type="term" value="F:D-serine ammonia-lyase activity"/>
    <property type="evidence" value="ECO:0007669"/>
    <property type="project" value="TreeGrafter"/>
</dbReference>
<dbReference type="EMBL" id="CP036298">
    <property type="protein sequence ID" value="QDV21821.1"/>
    <property type="molecule type" value="Genomic_DNA"/>
</dbReference>
<dbReference type="KEGG" id="ahel:Q31a_01000"/>
<evidence type="ECO:0000313" key="4">
    <source>
        <dbReference type="EMBL" id="QDV21821.1"/>
    </source>
</evidence>
<dbReference type="RefSeq" id="WP_197355972.1">
    <property type="nucleotide sequence ID" value="NZ_CP036298.1"/>
</dbReference>
<keyword evidence="5" id="KW-1185">Reference proteome</keyword>
<gene>
    <name evidence="4" type="ORF">Q31a_01000</name>
</gene>
<dbReference type="CDD" id="cd06821">
    <property type="entry name" value="PLPDE_III_D-TA"/>
    <property type="match status" value="1"/>
</dbReference>
<dbReference type="Gene3D" id="3.20.20.10">
    <property type="entry name" value="Alanine racemase"/>
    <property type="match status" value="1"/>
</dbReference>
<dbReference type="EC" id="4.1.2.42" evidence="4"/>
<dbReference type="Proteomes" id="UP000318017">
    <property type="component" value="Chromosome"/>
</dbReference>
<dbReference type="Pfam" id="PF14031">
    <property type="entry name" value="D-ser_dehydrat"/>
    <property type="match status" value="1"/>
</dbReference>
<dbReference type="GO" id="GO:0036088">
    <property type="term" value="P:D-serine catabolic process"/>
    <property type="evidence" value="ECO:0007669"/>
    <property type="project" value="TreeGrafter"/>
</dbReference>
<dbReference type="PANTHER" id="PTHR28004:SF2">
    <property type="entry name" value="D-SERINE DEHYDRATASE"/>
    <property type="match status" value="1"/>
</dbReference>
<dbReference type="Pfam" id="PF01168">
    <property type="entry name" value="Ala_racemase_N"/>
    <property type="match status" value="1"/>
</dbReference>
<dbReference type="AlphaFoldDB" id="A0A518FZQ6"/>
<dbReference type="SUPFAM" id="SSF51419">
    <property type="entry name" value="PLP-binding barrel"/>
    <property type="match status" value="1"/>
</dbReference>
<feature type="domain" description="D-serine dehydratase-like" evidence="3">
    <location>
        <begin position="275"/>
        <end position="365"/>
    </location>
</feature>
<comment type="similarity">
    <text evidence="1">Belongs to the DSD1 family.</text>
</comment>
<dbReference type="InterPro" id="IPR026956">
    <property type="entry name" value="D-ser_dehydrat-like_dom"/>
</dbReference>
<evidence type="ECO:0000259" key="3">
    <source>
        <dbReference type="SMART" id="SM01119"/>
    </source>
</evidence>
<name>A0A518FZQ6_9BACT</name>
<dbReference type="InterPro" id="IPR042208">
    <property type="entry name" value="D-ser_dehydrat-like_sf"/>
</dbReference>
<dbReference type="GO" id="GO:0043876">
    <property type="term" value="F:D-threonine aldolase activity"/>
    <property type="evidence" value="ECO:0007669"/>
    <property type="project" value="UniProtKB-EC"/>
</dbReference>
<protein>
    <submittedName>
        <fullName evidence="4">D-threonine aldolase</fullName>
        <ecNumber evidence="4">4.1.2.42</ecNumber>
    </submittedName>
</protein>
<accession>A0A518FZQ6</accession>
<keyword evidence="2 4" id="KW-0456">Lyase</keyword>
<reference evidence="4 5" key="1">
    <citation type="submission" date="2019-02" db="EMBL/GenBank/DDBJ databases">
        <title>Deep-cultivation of Planctomycetes and their phenomic and genomic characterization uncovers novel biology.</title>
        <authorList>
            <person name="Wiegand S."/>
            <person name="Jogler M."/>
            <person name="Boedeker C."/>
            <person name="Pinto D."/>
            <person name="Vollmers J."/>
            <person name="Rivas-Marin E."/>
            <person name="Kohn T."/>
            <person name="Peeters S.H."/>
            <person name="Heuer A."/>
            <person name="Rast P."/>
            <person name="Oberbeckmann S."/>
            <person name="Bunk B."/>
            <person name="Jeske O."/>
            <person name="Meyerdierks A."/>
            <person name="Storesund J.E."/>
            <person name="Kallscheuer N."/>
            <person name="Luecker S."/>
            <person name="Lage O.M."/>
            <person name="Pohl T."/>
            <person name="Merkel B.J."/>
            <person name="Hornburger P."/>
            <person name="Mueller R.-W."/>
            <person name="Bruemmer F."/>
            <person name="Labrenz M."/>
            <person name="Spormann A.M."/>
            <person name="Op den Camp H."/>
            <person name="Overmann J."/>
            <person name="Amann R."/>
            <person name="Jetten M.S.M."/>
            <person name="Mascher T."/>
            <person name="Medema M.H."/>
            <person name="Devos D.P."/>
            <person name="Kaster A.-K."/>
            <person name="Ovreas L."/>
            <person name="Rohde M."/>
            <person name="Galperin M.Y."/>
            <person name="Jogler C."/>
        </authorList>
    </citation>
    <scope>NUCLEOTIDE SEQUENCE [LARGE SCALE GENOMIC DNA]</scope>
    <source>
        <strain evidence="4 5">Q31a</strain>
    </source>
</reference>
<organism evidence="4 5">
    <name type="scientific">Aureliella helgolandensis</name>
    <dbReference type="NCBI Taxonomy" id="2527968"/>
    <lineage>
        <taxon>Bacteria</taxon>
        <taxon>Pseudomonadati</taxon>
        <taxon>Planctomycetota</taxon>
        <taxon>Planctomycetia</taxon>
        <taxon>Pirellulales</taxon>
        <taxon>Pirellulaceae</taxon>
        <taxon>Aureliella</taxon>
    </lineage>
</organism>
<evidence type="ECO:0000256" key="1">
    <source>
        <dbReference type="ARBA" id="ARBA00005323"/>
    </source>
</evidence>
<dbReference type="Gene3D" id="2.40.37.20">
    <property type="entry name" value="D-serine dehydratase-like domain"/>
    <property type="match status" value="1"/>
</dbReference>
<proteinExistence type="inferred from homology"/>
<dbReference type="PANTHER" id="PTHR28004">
    <property type="entry name" value="ZGC:162816-RELATED"/>
    <property type="match status" value="1"/>
</dbReference>
<dbReference type="InterPro" id="IPR029066">
    <property type="entry name" value="PLP-binding_barrel"/>
</dbReference>
<dbReference type="InterPro" id="IPR051466">
    <property type="entry name" value="D-amino_acid_metab_enzyme"/>
</dbReference>
<dbReference type="SMART" id="SM01119">
    <property type="entry name" value="D-ser_dehydrat"/>
    <property type="match status" value="1"/>
</dbReference>
<evidence type="ECO:0000313" key="5">
    <source>
        <dbReference type="Proteomes" id="UP000318017"/>
    </source>
</evidence>
<evidence type="ECO:0000256" key="2">
    <source>
        <dbReference type="ARBA" id="ARBA00023239"/>
    </source>
</evidence>
<sequence length="385" mass="42016">MNATSDSSQLATYQLKDPQKLTTPCLLVYPELIASNLQEMLRLAGGAQRLRPHVKTHKTSQIIRMELEAGITKHKCATLGEALMLARAGAADVLIAYPQVGPSMGLLVDLLQRFPETRFSVTVDDLSNAQQLEQCFSDRKAQIDVMLDMDSGMHRTGIAPGPLAVELYAFLSQSESLHAAGLHVYDGQNHQPSRIEREAAVAALMQPVLRFVRELLAAGYSVPALVCGGTPTFPVFANFKCEDLPLSIELSPGTCVLSDFNYGRDYQDMSGIQNAAVLMTRVISKPEAGRVTVDLGHKAVSPDQPAGHRCHFLWPADVKEVGHSEEHLVLETSQAEQLSVGDVLYALPAHICPTVALHSHLQVVRQGDVCDSWPVDARDRVYSGF</sequence>